<evidence type="ECO:0000313" key="8">
    <source>
        <dbReference type="Proteomes" id="UP000726737"/>
    </source>
</evidence>
<dbReference type="Gene3D" id="3.50.50.60">
    <property type="entry name" value="FAD/NAD(P)-binding domain"/>
    <property type="match status" value="1"/>
</dbReference>
<keyword evidence="3" id="KW-0274">FAD</keyword>
<keyword evidence="2" id="KW-0285">Flavoprotein</keyword>
<evidence type="ECO:0000256" key="1">
    <source>
        <dbReference type="ARBA" id="ARBA00007992"/>
    </source>
</evidence>
<sequence>MHDSNDNNPKVMIVGAGIGGLMLALLLEKAGIRYDVFERSATLKPYGGGMTVGPNILPVFEQLGLYEEILNISLRGRTMDIYTEDMIMIGSFGSQDYRDLGYDGLLFSRPQLHALLLSKVPRSRIHYGKRMLSIRQGGNGVLIRCADGGTHEGDILVGADGANSAVRQNLYEQLQKEKTLPLNDTFSMNVGYSCLVGTTDSLDLEKYAVLKEDFSSFAVVTAKDKPHSWTTITVPDKKITWGVVVQLQSREDTTLRNSDWSSESIDSTIAQVAHHKVPFGGTLGDLIEATPKDLISKVYLEEKLFETWSHERVVLIGDACHKMLPSSGQGAINAMQDAVILANCLYDLKSTSLEDVDAALKDYKEQRYPHAKQQVGISSTTGKILYGQTWNERLWRKVVFSLRFKWFERIVLAKTLAYRPQATFLPWAEKRGTLPIMPQQISTRYKNIASF</sequence>
<dbReference type="SUPFAM" id="SSF51905">
    <property type="entry name" value="FAD/NAD(P)-binding domain"/>
    <property type="match status" value="1"/>
</dbReference>
<dbReference type="EMBL" id="JAAAJA010000742">
    <property type="protein sequence ID" value="KAG0249955.1"/>
    <property type="molecule type" value="Genomic_DNA"/>
</dbReference>
<keyword evidence="8" id="KW-1185">Reference proteome</keyword>
<evidence type="ECO:0000256" key="5">
    <source>
        <dbReference type="SAM" id="Phobius"/>
    </source>
</evidence>
<keyword evidence="5" id="KW-1133">Transmembrane helix</keyword>
<dbReference type="Pfam" id="PF01494">
    <property type="entry name" value="FAD_binding_3"/>
    <property type="match status" value="1"/>
</dbReference>
<proteinExistence type="inferred from homology"/>
<dbReference type="InterPro" id="IPR002938">
    <property type="entry name" value="FAD-bd"/>
</dbReference>
<dbReference type="PANTHER" id="PTHR47356:SF2">
    <property type="entry name" value="FAD-BINDING DOMAIN-CONTAINING PROTEIN-RELATED"/>
    <property type="match status" value="1"/>
</dbReference>
<accession>A0A9P6TX98</accession>
<comment type="caution">
    <text evidence="7">The sequence shown here is derived from an EMBL/GenBank/DDBJ whole genome shotgun (WGS) entry which is preliminary data.</text>
</comment>
<dbReference type="InterPro" id="IPR050562">
    <property type="entry name" value="FAD_mOase_fung"/>
</dbReference>
<gene>
    <name evidence="7" type="ORF">BG011_008779</name>
</gene>
<dbReference type="GO" id="GO:0071949">
    <property type="term" value="F:FAD binding"/>
    <property type="evidence" value="ECO:0007669"/>
    <property type="project" value="InterPro"/>
</dbReference>
<evidence type="ECO:0000256" key="4">
    <source>
        <dbReference type="ARBA" id="ARBA00023002"/>
    </source>
</evidence>
<dbReference type="Proteomes" id="UP000726737">
    <property type="component" value="Unassembled WGS sequence"/>
</dbReference>
<dbReference type="PRINTS" id="PR00420">
    <property type="entry name" value="RNGMNOXGNASE"/>
</dbReference>
<feature type="domain" description="FAD-binding" evidence="6">
    <location>
        <begin position="10"/>
        <end position="375"/>
    </location>
</feature>
<evidence type="ECO:0000259" key="6">
    <source>
        <dbReference type="Pfam" id="PF01494"/>
    </source>
</evidence>
<organism evidence="7 8">
    <name type="scientific">Mortierella polycephala</name>
    <dbReference type="NCBI Taxonomy" id="41804"/>
    <lineage>
        <taxon>Eukaryota</taxon>
        <taxon>Fungi</taxon>
        <taxon>Fungi incertae sedis</taxon>
        <taxon>Mucoromycota</taxon>
        <taxon>Mortierellomycotina</taxon>
        <taxon>Mortierellomycetes</taxon>
        <taxon>Mortierellales</taxon>
        <taxon>Mortierellaceae</taxon>
        <taxon>Mortierella</taxon>
    </lineage>
</organism>
<reference evidence="7" key="1">
    <citation type="journal article" date="2020" name="Fungal Divers.">
        <title>Resolving the Mortierellaceae phylogeny through synthesis of multi-gene phylogenetics and phylogenomics.</title>
        <authorList>
            <person name="Vandepol N."/>
            <person name="Liber J."/>
            <person name="Desiro A."/>
            <person name="Na H."/>
            <person name="Kennedy M."/>
            <person name="Barry K."/>
            <person name="Grigoriev I.V."/>
            <person name="Miller A.N."/>
            <person name="O'Donnell K."/>
            <person name="Stajich J.E."/>
            <person name="Bonito G."/>
        </authorList>
    </citation>
    <scope>NUCLEOTIDE SEQUENCE</scope>
    <source>
        <strain evidence="7">KOD948</strain>
    </source>
</reference>
<comment type="similarity">
    <text evidence="1">Belongs to the paxM FAD-dependent monooxygenase family.</text>
</comment>
<dbReference type="PANTHER" id="PTHR47356">
    <property type="entry name" value="FAD-DEPENDENT MONOOXYGENASE ASQG-RELATED"/>
    <property type="match status" value="1"/>
</dbReference>
<protein>
    <recommendedName>
        <fullName evidence="6">FAD-binding domain-containing protein</fullName>
    </recommendedName>
</protein>
<name>A0A9P6TX98_9FUNG</name>
<keyword evidence="4" id="KW-0560">Oxidoreductase</keyword>
<dbReference type="OrthoDB" id="417877at2759"/>
<evidence type="ECO:0000313" key="7">
    <source>
        <dbReference type="EMBL" id="KAG0249955.1"/>
    </source>
</evidence>
<evidence type="ECO:0000256" key="2">
    <source>
        <dbReference type="ARBA" id="ARBA00022630"/>
    </source>
</evidence>
<feature type="transmembrane region" description="Helical" evidence="5">
    <location>
        <begin position="12"/>
        <end position="30"/>
    </location>
</feature>
<dbReference type="GO" id="GO:0004497">
    <property type="term" value="F:monooxygenase activity"/>
    <property type="evidence" value="ECO:0007669"/>
    <property type="project" value="InterPro"/>
</dbReference>
<dbReference type="InterPro" id="IPR036188">
    <property type="entry name" value="FAD/NAD-bd_sf"/>
</dbReference>
<evidence type="ECO:0000256" key="3">
    <source>
        <dbReference type="ARBA" id="ARBA00022827"/>
    </source>
</evidence>
<keyword evidence="5" id="KW-0812">Transmembrane</keyword>
<keyword evidence="5" id="KW-0472">Membrane</keyword>
<dbReference type="AlphaFoldDB" id="A0A9P6TX98"/>